<dbReference type="Proteomes" id="UP000019804">
    <property type="component" value="Unassembled WGS sequence"/>
</dbReference>
<evidence type="ECO:0000313" key="3">
    <source>
        <dbReference type="Proteomes" id="UP000019804"/>
    </source>
</evidence>
<evidence type="ECO:0000256" key="1">
    <source>
        <dbReference type="SAM" id="Phobius"/>
    </source>
</evidence>
<feature type="non-terminal residue" evidence="2">
    <location>
        <position position="1"/>
    </location>
</feature>
<keyword evidence="1" id="KW-1133">Transmembrane helix</keyword>
<accession>A0A017SGZ0</accession>
<dbReference type="AlphaFoldDB" id="A0A017SGZ0"/>
<keyword evidence="3" id="KW-1185">Reference proteome</keyword>
<name>A0A017SGZ0_ASPRC</name>
<proteinExistence type="predicted"/>
<sequence>SSLNYLLFYYLFQYNSGSFDHHSSYPHTPSSSRNSQHSYAHKYSVLLSHFTISLSLLLLLLLLPSTSSSQSIQISTPTTRVARDFSCCAPNPHKKVNTSSSPPKSVKAGDLIKPSFQPRPCRLALPSKCICRH</sequence>
<organism evidence="2 3">
    <name type="scientific">Aspergillus ruber (strain CBS 135680)</name>
    <dbReference type="NCBI Taxonomy" id="1388766"/>
    <lineage>
        <taxon>Eukaryota</taxon>
        <taxon>Fungi</taxon>
        <taxon>Dikarya</taxon>
        <taxon>Ascomycota</taxon>
        <taxon>Pezizomycotina</taxon>
        <taxon>Eurotiomycetes</taxon>
        <taxon>Eurotiomycetidae</taxon>
        <taxon>Eurotiales</taxon>
        <taxon>Aspergillaceae</taxon>
        <taxon>Aspergillus</taxon>
        <taxon>Aspergillus subgen. Aspergillus</taxon>
    </lineage>
</organism>
<reference evidence="3" key="1">
    <citation type="journal article" date="2014" name="Nat. Commun.">
        <title>Genomic adaptations of the halophilic Dead Sea filamentous fungus Eurotium rubrum.</title>
        <authorList>
            <person name="Kis-Papo T."/>
            <person name="Weig A.R."/>
            <person name="Riley R."/>
            <person name="Persoh D."/>
            <person name="Salamov A."/>
            <person name="Sun H."/>
            <person name="Lipzen A."/>
            <person name="Wasser S.P."/>
            <person name="Rambold G."/>
            <person name="Grigoriev I.V."/>
            <person name="Nevo E."/>
        </authorList>
    </citation>
    <scope>NUCLEOTIDE SEQUENCE [LARGE SCALE GENOMIC DNA]</scope>
    <source>
        <strain evidence="3">CBS 135680</strain>
    </source>
</reference>
<keyword evidence="1" id="KW-0472">Membrane</keyword>
<protein>
    <submittedName>
        <fullName evidence="2">Uncharacterized protein</fullName>
    </submittedName>
</protein>
<evidence type="ECO:0000313" key="2">
    <source>
        <dbReference type="EMBL" id="EYE96248.1"/>
    </source>
</evidence>
<dbReference type="EMBL" id="KK088419">
    <property type="protein sequence ID" value="EYE96248.1"/>
    <property type="molecule type" value="Genomic_DNA"/>
</dbReference>
<gene>
    <name evidence="2" type="ORF">EURHEDRAFT_385645</name>
</gene>
<dbReference type="GeneID" id="63694779"/>
<dbReference type="RefSeq" id="XP_040639936.1">
    <property type="nucleotide sequence ID" value="XM_040779655.1"/>
</dbReference>
<dbReference type="HOGENOM" id="CLU_1911586_0_0_1"/>
<feature type="transmembrane region" description="Helical" evidence="1">
    <location>
        <begin position="43"/>
        <end position="63"/>
    </location>
</feature>
<keyword evidence="1" id="KW-0812">Transmembrane</keyword>